<evidence type="ECO:0000313" key="6">
    <source>
        <dbReference type="EMBL" id="MTD55827.1"/>
    </source>
</evidence>
<dbReference type="PANTHER" id="PTHR43403:SF1">
    <property type="entry name" value="NAD-SPECIFIC GLUTAMATE DEHYDROGENASE"/>
    <property type="match status" value="1"/>
</dbReference>
<dbReference type="GO" id="GO:0004069">
    <property type="term" value="F:L-aspartate:2-oxoglutarate aminotransferase activity"/>
    <property type="evidence" value="ECO:0007669"/>
    <property type="project" value="InterPro"/>
</dbReference>
<dbReference type="GO" id="GO:0006538">
    <property type="term" value="P:L-glutamate catabolic process"/>
    <property type="evidence" value="ECO:0007669"/>
    <property type="project" value="InterPro"/>
</dbReference>
<dbReference type="InterPro" id="IPR049056">
    <property type="entry name" value="NAD_Glu_DH_HM3"/>
</dbReference>
<dbReference type="SUPFAM" id="SSF53223">
    <property type="entry name" value="Aminoacid dehydrogenase-like, N-terminal domain"/>
    <property type="match status" value="1"/>
</dbReference>
<feature type="domain" description="NAD-glutamate dehydrogenase ACT3" evidence="5">
    <location>
        <begin position="510"/>
        <end position="581"/>
    </location>
</feature>
<dbReference type="InterPro" id="IPR036291">
    <property type="entry name" value="NAD(P)-bd_dom_sf"/>
</dbReference>
<dbReference type="InterPro" id="IPR049062">
    <property type="entry name" value="NAD_Glu_DH_ACT2"/>
</dbReference>
<dbReference type="InterPro" id="IPR046346">
    <property type="entry name" value="Aminoacid_DH-like_N_sf"/>
</dbReference>
<proteinExistence type="predicted"/>
<dbReference type="Pfam" id="PF21076">
    <property type="entry name" value="GDH_ACT2"/>
    <property type="match status" value="1"/>
</dbReference>
<dbReference type="InterPro" id="IPR049064">
    <property type="entry name" value="NAD_Glu_DH_ACT3"/>
</dbReference>
<sequence length="1570" mass="172170">MADFPGRNREEAISVMTVTDEKSTADSRFDELVRLYYRAAGAPTAEETELVRAHQTLARVRQAGTTRIETTDHPAAPTTVLQLVTDDMPGLVDSVLDELAHQGIRVRRVVHPIVVVRRDSSGALTEVLPDADPERPEAGTIVESWISVEVDRISGPDQLDELRDRLSSVLNDVREVIDAGEEMRSVALDLAGELSDPDTAALLGWLADGHFMFLGYRFDDLTADSGRPGIGLLRKESSLLAGLDAAGGAELELTRATGRSTVHGPGTPFSVTVRIFAGAEVTGAHRFVGAFTTAAKHEDVTTIPVVSDRVKRAIHEAGVPLDSHSGRGMLAVLQDLPRTELFSADWKFLHDTATGVLASAERHRPRLFVRRDPWHRFYSCLVYLARDRFTTTSRTAMEQVLRTRLGGTSVEHTLRAGEAALTAVQFVVHTDPGHRTEPDIPLIHEEISAAVRTWEDRFIDAILAEPDPDGTAESRQRYASAFPEAYKEDFGAEVGLADLRRLQALSGDGDLSLSVYVPPDAEPGEARFKVYLRGARITLSAVLPVLDRMGVEVVDERPYEIEWDSVPRWIFDFGLAHEETGVWRDEDVRTRFSETFAAVWRGDAEADRFNALVVRTPLGWRQAALLRAYAKYLRQVGTTYSDSYLQDTVLSHPQVATALVRLFETRFDPELDDQAREQRTEELDTEISRMVDEVTSLDADRILRGYLGLVHATLRTNYFSFSGKKNGPCAEHVLSLKLNSREVPGLPEPRPHREIFVYSPRVEGVHLRFGPVARGGLRWSDRPEDYRTEILGLVKAQAAKNAVIVPVGAKGGFVVKRPAGRGALATEAVDCYRMFISGLLDVTDNLVAGQVVPPERVVRHDGDDAYLVVAADKGTATFSDYANEVSAKYGFWLGDAFASGGSVGYDHKVMGITARGAWESVKRHFRELGVDTQREDFTVAGVGDMSGDVFGNGMLLSRHIRLVAAFDHRHVFVDPDPDPAVSFAERQRLFALPRSSWADYDQAKLSAGGGIWPRTAKSIPLNPRLRAALGIDDDVPHLSPTELIRAVLRAPVDLLWNGGIGTYVKSSAETHADARDKANDAVRVNGADLRAKVVGEGGNLGLTQLGRIEFARAGGKINTDALDNSAGVSCSDHEVNIKILLDQLVAGKALSVEERNSRLAVLTDEVADTVLDGNTRQNKMLGVSRSHAAAMLSVHARLIRYLETRHGLDRELEALPAKKELAALERAGEGLTSPELATVLAHVKLALKADVLSSELLDEAAFTRRVPEYFPRPLREGLTAEIERHPLRREIGATLLVNDVVDNAGLTYAFRLAEEMSVDSADAVRAFAVVTEVYDLRALWERIDEAAASLPTTVTDRLILETRRLLDRASRWILSNRPQPLDVDAEIARFAPVVRPLAAEVTDLLRGHERDAVEQETQRLAEIGVPEPLARQIASLLATYPLLDIAEVASAADGTTPRTAAELYYTLADRLGMDKLQDAVSALDRDDRWHSLARLVLRDDLYASLRAVTLGVAVAGGGDEPVETRIETWAKVSGPRLARAKLVLDELAGSGKVDLPALTVAVEQIRSLVA</sequence>
<dbReference type="Pfam" id="PF21078">
    <property type="entry name" value="GDH_HM3"/>
    <property type="match status" value="1"/>
</dbReference>
<dbReference type="Gene3D" id="3.40.50.720">
    <property type="entry name" value="NAD(P)-binding Rossmann-like Domain"/>
    <property type="match status" value="1"/>
</dbReference>
<dbReference type="Pfam" id="PF05088">
    <property type="entry name" value="Bac_GDH_CD"/>
    <property type="match status" value="1"/>
</dbReference>
<comment type="caution">
    <text evidence="6">The sequence shown here is derived from an EMBL/GenBank/DDBJ whole genome shotgun (WGS) entry which is preliminary data.</text>
</comment>
<dbReference type="InterPro" id="IPR049058">
    <property type="entry name" value="NAD_Glu_DH_HM2"/>
</dbReference>
<evidence type="ECO:0000259" key="1">
    <source>
        <dbReference type="Pfam" id="PF05088"/>
    </source>
</evidence>
<dbReference type="OrthoDB" id="9758052at2"/>
<keyword evidence="7" id="KW-1185">Reference proteome</keyword>
<dbReference type="InterPro" id="IPR007780">
    <property type="entry name" value="NAD_Glu_DH_bac"/>
</dbReference>
<dbReference type="PIRSF" id="PIRSF036761">
    <property type="entry name" value="GDH_Mll4104"/>
    <property type="match status" value="1"/>
</dbReference>
<organism evidence="6 7">
    <name type="scientific">Amycolatopsis pithecellobii</name>
    <dbReference type="NCBI Taxonomy" id="664692"/>
    <lineage>
        <taxon>Bacteria</taxon>
        <taxon>Bacillati</taxon>
        <taxon>Actinomycetota</taxon>
        <taxon>Actinomycetes</taxon>
        <taxon>Pseudonocardiales</taxon>
        <taxon>Pseudonocardiaceae</taxon>
        <taxon>Amycolatopsis</taxon>
    </lineage>
</organism>
<feature type="domain" description="NAD-glutamate dehydrogenase ACT2" evidence="4">
    <location>
        <begin position="366"/>
        <end position="455"/>
    </location>
</feature>
<dbReference type="Pfam" id="PF21074">
    <property type="entry name" value="GDH_C"/>
    <property type="match status" value="1"/>
</dbReference>
<dbReference type="InterPro" id="IPR049059">
    <property type="entry name" value="NAD_Glu_DH_HM1"/>
</dbReference>
<dbReference type="PANTHER" id="PTHR43403">
    <property type="entry name" value="NAD-SPECIFIC GLUTAMATE DEHYDROGENASE"/>
    <property type="match status" value="1"/>
</dbReference>
<evidence type="ECO:0000259" key="5">
    <source>
        <dbReference type="Pfam" id="PF21077"/>
    </source>
</evidence>
<dbReference type="SUPFAM" id="SSF51735">
    <property type="entry name" value="NAD(P)-binding Rossmann-fold domains"/>
    <property type="match status" value="1"/>
</dbReference>
<dbReference type="GO" id="GO:0004352">
    <property type="term" value="F:glutamate dehydrogenase (NAD+) activity"/>
    <property type="evidence" value="ECO:0007669"/>
    <property type="project" value="InterPro"/>
</dbReference>
<feature type="domain" description="NAD-glutamate dehydrogenase catalytic" evidence="1">
    <location>
        <begin position="687"/>
        <end position="1183"/>
    </location>
</feature>
<dbReference type="Pfam" id="PF21079">
    <property type="entry name" value="GDH_HM2"/>
    <property type="match status" value="1"/>
</dbReference>
<name>A0A6N7YS17_9PSEU</name>
<dbReference type="Pfam" id="PF21075">
    <property type="entry name" value="GDH_ACT1"/>
    <property type="match status" value="1"/>
</dbReference>
<evidence type="ECO:0000259" key="2">
    <source>
        <dbReference type="Pfam" id="PF21074"/>
    </source>
</evidence>
<feature type="domain" description="NAD-specific glutamate dehydrogenase C-terminal" evidence="2">
    <location>
        <begin position="1228"/>
        <end position="1566"/>
    </location>
</feature>
<dbReference type="Pfam" id="PF21073">
    <property type="entry name" value="GDH_HM1"/>
    <property type="match status" value="1"/>
</dbReference>
<dbReference type="Pfam" id="PF21077">
    <property type="entry name" value="GDH_ACT3"/>
    <property type="match status" value="1"/>
</dbReference>
<feature type="domain" description="NAD-glutamate dehydrogenase N-terminal ACT1" evidence="3">
    <location>
        <begin position="50"/>
        <end position="166"/>
    </location>
</feature>
<evidence type="ECO:0000259" key="3">
    <source>
        <dbReference type="Pfam" id="PF21075"/>
    </source>
</evidence>
<reference evidence="6 7" key="1">
    <citation type="submission" date="2019-11" db="EMBL/GenBank/DDBJ databases">
        <title>Draft genome of Amycolatopsis RM579.</title>
        <authorList>
            <person name="Duangmal K."/>
            <person name="Mingma R."/>
        </authorList>
    </citation>
    <scope>NUCLEOTIDE SEQUENCE [LARGE SCALE GENOMIC DNA]</scope>
    <source>
        <strain evidence="6 7">RM579</strain>
    </source>
</reference>
<gene>
    <name evidence="6" type="ORF">GKO32_17865</name>
</gene>
<dbReference type="InterPro" id="IPR028971">
    <property type="entry name" value="NAD-GDH_cat"/>
</dbReference>
<dbReference type="EMBL" id="WMBA01000026">
    <property type="protein sequence ID" value="MTD55827.1"/>
    <property type="molecule type" value="Genomic_DNA"/>
</dbReference>
<accession>A0A6N7YS17</accession>
<dbReference type="InterPro" id="IPR048381">
    <property type="entry name" value="GDH_C"/>
</dbReference>
<evidence type="ECO:0000259" key="4">
    <source>
        <dbReference type="Pfam" id="PF21076"/>
    </source>
</evidence>
<protein>
    <submittedName>
        <fullName evidence="6">NAD-glutamate dehydrogenase</fullName>
    </submittedName>
</protein>
<evidence type="ECO:0000313" key="7">
    <source>
        <dbReference type="Proteomes" id="UP000440096"/>
    </source>
</evidence>
<dbReference type="Proteomes" id="UP000440096">
    <property type="component" value="Unassembled WGS sequence"/>
</dbReference>
<dbReference type="InterPro" id="IPR024727">
    <property type="entry name" value="NAD_Glu_DH_N_ACT1"/>
</dbReference>